<comment type="subcellular location">
    <subcellularLocation>
        <location evidence="1">Cell inner membrane</location>
    </subcellularLocation>
</comment>
<dbReference type="EMBL" id="AP027272">
    <property type="protein sequence ID" value="BDX05947.1"/>
    <property type="molecule type" value="Genomic_DNA"/>
</dbReference>
<proteinExistence type="predicted"/>
<protein>
    <submittedName>
        <fullName evidence="8">Paraquat-inducible protein A</fullName>
    </submittedName>
</protein>
<evidence type="ECO:0000256" key="5">
    <source>
        <dbReference type="ARBA" id="ARBA00022989"/>
    </source>
</evidence>
<dbReference type="Proteomes" id="UP001333710">
    <property type="component" value="Chromosome"/>
</dbReference>
<dbReference type="Pfam" id="PF04403">
    <property type="entry name" value="PqiA"/>
    <property type="match status" value="2"/>
</dbReference>
<sequence>MVENNYLTLAIIESFFILFLPALVLCSIFLLTWRVSQKQQNKVNKRLTHFIFQLQPWCMAEIFLISVLVSLVKIVTLADIAFGPAFFTFCGFVLFSTLTFIYLDEHQLRAATGARLPAHFHSHPTSVQKTWALLITAALLYIPANVWPIMQTNVLGQSELSTILGGVILLWESGSYPIALIILVASVVVPVAKLMILCWLNVRVQTGKVKHPRKMMSWYRLTELIGKWSMVDVFVVAILVSLVQLGGTMTIYPGPAALSFTAVVVLTMFAAHSFDSTLLWKHK</sequence>
<evidence type="ECO:0000313" key="8">
    <source>
        <dbReference type="EMBL" id="BDX05947.1"/>
    </source>
</evidence>
<feature type="transmembrane region" description="Helical" evidence="7">
    <location>
        <begin position="81"/>
        <end position="103"/>
    </location>
</feature>
<feature type="transmembrane region" description="Helical" evidence="7">
    <location>
        <begin position="225"/>
        <end position="245"/>
    </location>
</feature>
<evidence type="ECO:0000256" key="6">
    <source>
        <dbReference type="ARBA" id="ARBA00023136"/>
    </source>
</evidence>
<keyword evidence="9" id="KW-1185">Reference proteome</keyword>
<keyword evidence="4 7" id="KW-0812">Transmembrane</keyword>
<name>A0AA48HLW4_9ALTE</name>
<keyword evidence="6 7" id="KW-0472">Membrane</keyword>
<evidence type="ECO:0000256" key="1">
    <source>
        <dbReference type="ARBA" id="ARBA00004533"/>
    </source>
</evidence>
<evidence type="ECO:0000256" key="4">
    <source>
        <dbReference type="ARBA" id="ARBA00022692"/>
    </source>
</evidence>
<dbReference type="InterPro" id="IPR007498">
    <property type="entry name" value="PqiA-like"/>
</dbReference>
<keyword evidence="5 7" id="KW-1133">Transmembrane helix</keyword>
<feature type="transmembrane region" description="Helical" evidence="7">
    <location>
        <begin position="251"/>
        <end position="274"/>
    </location>
</feature>
<feature type="transmembrane region" description="Helical" evidence="7">
    <location>
        <begin position="54"/>
        <end position="75"/>
    </location>
</feature>
<evidence type="ECO:0000256" key="3">
    <source>
        <dbReference type="ARBA" id="ARBA00022519"/>
    </source>
</evidence>
<dbReference type="GO" id="GO:0005886">
    <property type="term" value="C:plasma membrane"/>
    <property type="evidence" value="ECO:0007669"/>
    <property type="project" value="UniProtKB-SubCell"/>
</dbReference>
<feature type="transmembrane region" description="Helical" evidence="7">
    <location>
        <begin position="178"/>
        <end position="204"/>
    </location>
</feature>
<evidence type="ECO:0000256" key="2">
    <source>
        <dbReference type="ARBA" id="ARBA00022475"/>
    </source>
</evidence>
<keyword evidence="2" id="KW-1003">Cell membrane</keyword>
<organism evidence="8 9">
    <name type="scientific">Planctobacterium marinum</name>
    <dbReference type="NCBI Taxonomy" id="1631968"/>
    <lineage>
        <taxon>Bacteria</taxon>
        <taxon>Pseudomonadati</taxon>
        <taxon>Pseudomonadota</taxon>
        <taxon>Gammaproteobacteria</taxon>
        <taxon>Alteromonadales</taxon>
        <taxon>Alteromonadaceae</taxon>
        <taxon>Planctobacterium</taxon>
    </lineage>
</organism>
<dbReference type="KEGG" id="pmaw:MACH26_14680"/>
<reference evidence="8" key="1">
    <citation type="submission" date="2023-01" db="EMBL/GenBank/DDBJ databases">
        <title>Complete genome sequence of Planctobacterium marinum strain Dej080120_11.</title>
        <authorList>
            <person name="Ueki S."/>
            <person name="Maruyama F."/>
        </authorList>
    </citation>
    <scope>NUCLEOTIDE SEQUENCE</scope>
    <source>
        <strain evidence="8">Dej080120_11</strain>
    </source>
</reference>
<feature type="transmembrane region" description="Helical" evidence="7">
    <location>
        <begin position="6"/>
        <end position="33"/>
    </location>
</feature>
<evidence type="ECO:0000256" key="7">
    <source>
        <dbReference type="SAM" id="Phobius"/>
    </source>
</evidence>
<dbReference type="AlphaFoldDB" id="A0AA48HLW4"/>
<evidence type="ECO:0000313" key="9">
    <source>
        <dbReference type="Proteomes" id="UP001333710"/>
    </source>
</evidence>
<dbReference type="PANTHER" id="PTHR30462:SF3">
    <property type="entry name" value="INTERMEMBRANE TRANSPORT PROTEIN PQIA"/>
    <property type="match status" value="1"/>
</dbReference>
<dbReference type="PANTHER" id="PTHR30462">
    <property type="entry name" value="INTERMEMBRANE TRANSPORT PROTEIN PQIB-RELATED"/>
    <property type="match status" value="1"/>
</dbReference>
<feature type="transmembrane region" description="Helical" evidence="7">
    <location>
        <begin position="131"/>
        <end position="150"/>
    </location>
</feature>
<accession>A0AA48HLW4</accession>
<dbReference type="InterPro" id="IPR051800">
    <property type="entry name" value="PqiA-PqiB_transport"/>
</dbReference>
<gene>
    <name evidence="8" type="ORF">MACH26_14680</name>
</gene>
<keyword evidence="3" id="KW-0997">Cell inner membrane</keyword>